<organism evidence="1 2">
    <name type="scientific">Megamonas hypermegale</name>
    <dbReference type="NCBI Taxonomy" id="158847"/>
    <lineage>
        <taxon>Bacteria</taxon>
        <taxon>Bacillati</taxon>
        <taxon>Bacillota</taxon>
        <taxon>Negativicutes</taxon>
        <taxon>Selenomonadales</taxon>
        <taxon>Selenomonadaceae</taxon>
        <taxon>Megamonas</taxon>
    </lineage>
</organism>
<dbReference type="GeneID" id="78507990"/>
<keyword evidence="2" id="KW-1185">Reference proteome</keyword>
<name>A0A239U3M5_9FIRM</name>
<dbReference type="Proteomes" id="UP000215383">
    <property type="component" value="Chromosome 1"/>
</dbReference>
<accession>A0A239U3M5</accession>
<reference evidence="1 2" key="1">
    <citation type="submission" date="2017-06" db="EMBL/GenBank/DDBJ databases">
        <authorList>
            <consortium name="Pathogen Informatics"/>
        </authorList>
    </citation>
    <scope>NUCLEOTIDE SEQUENCE [LARGE SCALE GENOMIC DNA]</scope>
    <source>
        <strain evidence="1 2">NCTC10570</strain>
    </source>
</reference>
<dbReference type="EMBL" id="LT906446">
    <property type="protein sequence ID" value="SNV04570.1"/>
    <property type="molecule type" value="Genomic_DNA"/>
</dbReference>
<evidence type="ECO:0000313" key="2">
    <source>
        <dbReference type="Proteomes" id="UP000215383"/>
    </source>
</evidence>
<evidence type="ECO:0000313" key="1">
    <source>
        <dbReference type="EMBL" id="SNV04570.1"/>
    </source>
</evidence>
<dbReference type="eggNOG" id="COG5423">
    <property type="taxonomic scope" value="Bacteria"/>
</dbReference>
<gene>
    <name evidence="1" type="ORF">SAMEA4364220_02006</name>
</gene>
<dbReference type="Pfam" id="PF10050">
    <property type="entry name" value="DUF2284"/>
    <property type="match status" value="1"/>
</dbReference>
<sequence>MITTKITVAHSDVASFLSKFQNVPRFLAYCKQCQNYNAKWSCPELTINPKTYLNDYSEIYLIGLKIIYDEETKKEINTKEKIIDFTTKLLRKMKNQLSDCLLEVEKEIPNSVSFSSGGCAWCCKCTRPSGNPCRKPEKMRYSLDSFGIDLSRVTEEFLNIKLLWGLDELPDYHTLIHAIVVKKDTDCELLMQKLNAIKINAIQLNKSLK</sequence>
<dbReference type="AlphaFoldDB" id="A0A239U3M5"/>
<dbReference type="InterPro" id="IPR019271">
    <property type="entry name" value="DUF2284_metal-binding"/>
</dbReference>
<dbReference type="RefSeq" id="WP_071601694.1">
    <property type="nucleotide sequence ID" value="NZ_LT906446.1"/>
</dbReference>
<proteinExistence type="predicted"/>
<protein>
    <submittedName>
        <fullName evidence="1">Predicted metal-binding protein</fullName>
    </submittedName>
</protein>